<dbReference type="Gene3D" id="3.40.190.10">
    <property type="entry name" value="Periplasmic binding protein-like II"/>
    <property type="match status" value="2"/>
</dbReference>
<evidence type="ECO:0000256" key="2">
    <source>
        <dbReference type="ARBA" id="ARBA00023015"/>
    </source>
</evidence>
<evidence type="ECO:0000256" key="4">
    <source>
        <dbReference type="ARBA" id="ARBA00023163"/>
    </source>
</evidence>
<dbReference type="EMBL" id="DXCH01000029">
    <property type="protein sequence ID" value="HIZ06495.1"/>
    <property type="molecule type" value="Genomic_DNA"/>
</dbReference>
<keyword evidence="2" id="KW-0805">Transcription regulation</keyword>
<dbReference type="Pfam" id="PF03466">
    <property type="entry name" value="LysR_substrate"/>
    <property type="match status" value="1"/>
</dbReference>
<evidence type="ECO:0000313" key="6">
    <source>
        <dbReference type="EMBL" id="HIZ06495.1"/>
    </source>
</evidence>
<reference evidence="6" key="2">
    <citation type="submission" date="2021-04" db="EMBL/GenBank/DDBJ databases">
        <authorList>
            <person name="Gilroy R."/>
        </authorList>
    </citation>
    <scope>NUCLEOTIDE SEQUENCE</scope>
    <source>
        <strain evidence="6">CHK192-9172</strain>
    </source>
</reference>
<gene>
    <name evidence="6" type="ORF">IAA08_01005</name>
</gene>
<dbReference type="GO" id="GO:0003677">
    <property type="term" value="F:DNA binding"/>
    <property type="evidence" value="ECO:0007669"/>
    <property type="project" value="UniProtKB-KW"/>
</dbReference>
<proteinExistence type="inferred from homology"/>
<keyword evidence="4" id="KW-0804">Transcription</keyword>
<dbReference type="SUPFAM" id="SSF53850">
    <property type="entry name" value="Periplasmic binding protein-like II"/>
    <property type="match status" value="1"/>
</dbReference>
<reference evidence="6" key="1">
    <citation type="journal article" date="2021" name="PeerJ">
        <title>Extensive microbial diversity within the chicken gut microbiome revealed by metagenomics and culture.</title>
        <authorList>
            <person name="Gilroy R."/>
            <person name="Ravi A."/>
            <person name="Getino M."/>
            <person name="Pursley I."/>
            <person name="Horton D.L."/>
            <person name="Alikhan N.F."/>
            <person name="Baker D."/>
            <person name="Gharbi K."/>
            <person name="Hall N."/>
            <person name="Watson M."/>
            <person name="Adriaenssens E.M."/>
            <person name="Foster-Nyarko E."/>
            <person name="Jarju S."/>
            <person name="Secka A."/>
            <person name="Antonio M."/>
            <person name="Oren A."/>
            <person name="Chaudhuri R.R."/>
            <person name="La Ragione R."/>
            <person name="Hildebrand F."/>
            <person name="Pallen M.J."/>
        </authorList>
    </citation>
    <scope>NUCLEOTIDE SEQUENCE</scope>
    <source>
        <strain evidence="6">CHK192-9172</strain>
    </source>
</reference>
<dbReference type="GO" id="GO:0032993">
    <property type="term" value="C:protein-DNA complex"/>
    <property type="evidence" value="ECO:0007669"/>
    <property type="project" value="TreeGrafter"/>
</dbReference>
<dbReference type="GO" id="GO:0003700">
    <property type="term" value="F:DNA-binding transcription factor activity"/>
    <property type="evidence" value="ECO:0007669"/>
    <property type="project" value="TreeGrafter"/>
</dbReference>
<keyword evidence="3" id="KW-0238">DNA-binding</keyword>
<organism evidence="6 7">
    <name type="scientific">Candidatus Eubacterium avistercoris</name>
    <dbReference type="NCBI Taxonomy" id="2838567"/>
    <lineage>
        <taxon>Bacteria</taxon>
        <taxon>Bacillati</taxon>
        <taxon>Bacillota</taxon>
        <taxon>Clostridia</taxon>
        <taxon>Eubacteriales</taxon>
        <taxon>Eubacteriaceae</taxon>
        <taxon>Eubacterium</taxon>
    </lineage>
</organism>
<accession>A0A9D2D0X7</accession>
<name>A0A9D2D0X7_9FIRM</name>
<comment type="caution">
    <text evidence="6">The sequence shown here is derived from an EMBL/GenBank/DDBJ whole genome shotgun (WGS) entry which is preliminary data.</text>
</comment>
<feature type="non-terminal residue" evidence="6">
    <location>
        <position position="1"/>
    </location>
</feature>
<dbReference type="Proteomes" id="UP000824024">
    <property type="component" value="Unassembled WGS sequence"/>
</dbReference>
<evidence type="ECO:0000259" key="5">
    <source>
        <dbReference type="Pfam" id="PF03466"/>
    </source>
</evidence>
<dbReference type="CDD" id="cd05466">
    <property type="entry name" value="PBP2_LTTR_substrate"/>
    <property type="match status" value="1"/>
</dbReference>
<sequence length="193" mass="22806">IDSFKKRYPNINLINKYIPFQETEEALQDHRMDMIFCHRFEIHEKGNFVTEKIATGSMGLYYSIRHPLGDRDSLKIKDFQNEKVWIIDVSDTEDRRKLIKKVTDFYGMNEFQTICAHDTNTLLFNLRLGNGISILDNLTFNGLPPDLKFLPFAEEVADVDLVLVWEKNNRNPAIPPFVELMKEIYRNNQKERY</sequence>
<feature type="domain" description="LysR substrate-binding" evidence="5">
    <location>
        <begin position="1"/>
        <end position="183"/>
    </location>
</feature>
<comment type="similarity">
    <text evidence="1">Belongs to the LysR transcriptional regulatory family.</text>
</comment>
<dbReference type="InterPro" id="IPR005119">
    <property type="entry name" value="LysR_subst-bd"/>
</dbReference>
<dbReference type="AlphaFoldDB" id="A0A9D2D0X7"/>
<dbReference type="PANTHER" id="PTHR30346">
    <property type="entry name" value="TRANSCRIPTIONAL DUAL REGULATOR HCAR-RELATED"/>
    <property type="match status" value="1"/>
</dbReference>
<evidence type="ECO:0000313" key="7">
    <source>
        <dbReference type="Proteomes" id="UP000824024"/>
    </source>
</evidence>
<evidence type="ECO:0000256" key="1">
    <source>
        <dbReference type="ARBA" id="ARBA00009437"/>
    </source>
</evidence>
<evidence type="ECO:0000256" key="3">
    <source>
        <dbReference type="ARBA" id="ARBA00023125"/>
    </source>
</evidence>
<protein>
    <submittedName>
        <fullName evidence="6">LysR family transcriptional regulator substrate-binding protein</fullName>
    </submittedName>
</protein>
<dbReference type="PANTHER" id="PTHR30346:SF0">
    <property type="entry name" value="HCA OPERON TRANSCRIPTIONAL ACTIVATOR HCAR"/>
    <property type="match status" value="1"/>
</dbReference>